<dbReference type="InterPro" id="IPR000794">
    <property type="entry name" value="Beta-ketoacyl_synthase"/>
</dbReference>
<dbReference type="Pfam" id="PF00109">
    <property type="entry name" value="ketoacyl-synt"/>
    <property type="match status" value="1"/>
</dbReference>
<dbReference type="InterPro" id="IPR020841">
    <property type="entry name" value="PKS_Beta-ketoAc_synthase_dom"/>
</dbReference>
<evidence type="ECO:0000313" key="6">
    <source>
        <dbReference type="EMBL" id="SFP05144.1"/>
    </source>
</evidence>
<dbReference type="GO" id="GO:0006633">
    <property type="term" value="P:fatty acid biosynthetic process"/>
    <property type="evidence" value="ECO:0007669"/>
    <property type="project" value="UniProtKB-UniPathway"/>
</dbReference>
<protein>
    <submittedName>
        <fullName evidence="6">3-oxoacyl-[acyl-carrier-protein] synthase II</fullName>
    </submittedName>
</protein>
<sequence length="406" mass="42571">MTRVVITGMGMYSPLGTEPSECMSSLHALKNRVEVMEGLSEYSGMLCHVAAPVKTELPAYPRKKTRTMGRVGILAAAATEKALADAGLTGSPELGDGTAGIAYGSSGGSFTAMADCADFVDKKNVTALNATTYVSMMPHTVAVNLAIFFGIHGRVIATSTACTSGSQGIGYAYECIKSGAHKIMIAGGAEELSPFTVGVFDAMFAATQVNDEPGLTPKPFDVHRDGIVVGEGAGTLILEEYEHAVARGARIYAEVVGFATNCDATHITNPSSEHMEKCMRMALQSAGIDARDIGYVNAHGTGTQAGDAAEGSATYRIFGNSVPVSTLKSYMGHTLGAAGALEAELSVLMQREGWFAPNLNLNEPDPQCGNLDFITGEGRMAEVRYVMSNNFAFGGVNTSLIFKAVE</sequence>
<proteinExistence type="inferred from homology"/>
<dbReference type="NCBIfam" id="NF006587">
    <property type="entry name" value="PRK09116.1"/>
    <property type="match status" value="1"/>
</dbReference>
<evidence type="ECO:0000256" key="3">
    <source>
        <dbReference type="ARBA" id="ARBA00022679"/>
    </source>
</evidence>
<dbReference type="PANTHER" id="PTHR11712">
    <property type="entry name" value="POLYKETIDE SYNTHASE-RELATED"/>
    <property type="match status" value="1"/>
</dbReference>
<dbReference type="InterPro" id="IPR014030">
    <property type="entry name" value="Ketoacyl_synth_N"/>
</dbReference>
<dbReference type="PANTHER" id="PTHR11712:SF325">
    <property type="entry name" value="3-OXOACYL-(ACYL-CARRIER-PROTEIN) SYNTHASE II FABF"/>
    <property type="match status" value="1"/>
</dbReference>
<keyword evidence="7" id="KW-1185">Reference proteome</keyword>
<name>A0A662ZEK9_9GAMM</name>
<dbReference type="EMBL" id="FOXF01000003">
    <property type="protein sequence ID" value="SFP05144.1"/>
    <property type="molecule type" value="Genomic_DNA"/>
</dbReference>
<dbReference type="InterPro" id="IPR016039">
    <property type="entry name" value="Thiolase-like"/>
</dbReference>
<comment type="similarity">
    <text evidence="2 4">Belongs to the thiolase-like superfamily. Beta-ketoacyl-ACP synthases family.</text>
</comment>
<accession>A0A662ZEK9</accession>
<dbReference type="PROSITE" id="PS00606">
    <property type="entry name" value="KS3_1"/>
    <property type="match status" value="1"/>
</dbReference>
<comment type="pathway">
    <text evidence="1">Lipid metabolism; fatty acid biosynthesis.</text>
</comment>
<evidence type="ECO:0000256" key="1">
    <source>
        <dbReference type="ARBA" id="ARBA00005194"/>
    </source>
</evidence>
<gene>
    <name evidence="6" type="ORF">SAMN02910344_00320</name>
</gene>
<dbReference type="Proteomes" id="UP000243745">
    <property type="component" value="Unassembled WGS sequence"/>
</dbReference>
<dbReference type="SUPFAM" id="SSF53901">
    <property type="entry name" value="Thiolase-like"/>
    <property type="match status" value="2"/>
</dbReference>
<feature type="domain" description="Ketosynthase family 3 (KS3)" evidence="5">
    <location>
        <begin position="1"/>
        <end position="404"/>
    </location>
</feature>
<keyword evidence="3 4" id="KW-0808">Transferase</keyword>
<reference evidence="6 7" key="1">
    <citation type="submission" date="2016-10" db="EMBL/GenBank/DDBJ databases">
        <authorList>
            <person name="Varghese N."/>
            <person name="Submissions S."/>
        </authorList>
    </citation>
    <scope>NUCLEOTIDE SEQUENCE [LARGE SCALE GENOMIC DNA]</scope>
    <source>
        <strain evidence="6 7">DSM 1361</strain>
    </source>
</reference>
<dbReference type="Gene3D" id="3.40.47.10">
    <property type="match status" value="1"/>
</dbReference>
<dbReference type="InterPro" id="IPR018201">
    <property type="entry name" value="Ketoacyl_synth_AS"/>
</dbReference>
<dbReference type="UniPathway" id="UPA00094"/>
<evidence type="ECO:0000259" key="5">
    <source>
        <dbReference type="PROSITE" id="PS52004"/>
    </source>
</evidence>
<dbReference type="AlphaFoldDB" id="A0A662ZEK9"/>
<dbReference type="GO" id="GO:0005829">
    <property type="term" value="C:cytosol"/>
    <property type="evidence" value="ECO:0007669"/>
    <property type="project" value="TreeGrafter"/>
</dbReference>
<dbReference type="CDD" id="cd00834">
    <property type="entry name" value="KAS_I_II"/>
    <property type="match status" value="1"/>
</dbReference>
<dbReference type="GO" id="GO:0004315">
    <property type="term" value="F:3-oxoacyl-[acyl-carrier-protein] synthase activity"/>
    <property type="evidence" value="ECO:0007669"/>
    <property type="project" value="InterPro"/>
</dbReference>
<dbReference type="SMART" id="SM00825">
    <property type="entry name" value="PKS_KS"/>
    <property type="match status" value="1"/>
</dbReference>
<evidence type="ECO:0000256" key="2">
    <source>
        <dbReference type="ARBA" id="ARBA00008467"/>
    </source>
</evidence>
<evidence type="ECO:0000313" key="7">
    <source>
        <dbReference type="Proteomes" id="UP000243745"/>
    </source>
</evidence>
<organism evidence="6 7">
    <name type="scientific">Ruminobacter amylophilus</name>
    <dbReference type="NCBI Taxonomy" id="867"/>
    <lineage>
        <taxon>Bacteria</taxon>
        <taxon>Pseudomonadati</taxon>
        <taxon>Pseudomonadota</taxon>
        <taxon>Gammaproteobacteria</taxon>
        <taxon>Aeromonadales</taxon>
        <taxon>Succinivibrionaceae</taxon>
        <taxon>Ruminobacter</taxon>
    </lineage>
</organism>
<dbReference type="PROSITE" id="PS52004">
    <property type="entry name" value="KS3_2"/>
    <property type="match status" value="1"/>
</dbReference>
<dbReference type="Pfam" id="PF02801">
    <property type="entry name" value="Ketoacyl-synt_C"/>
    <property type="match status" value="1"/>
</dbReference>
<dbReference type="InterPro" id="IPR014031">
    <property type="entry name" value="Ketoacyl_synth_C"/>
</dbReference>
<dbReference type="RefSeq" id="WP_093140320.1">
    <property type="nucleotide sequence ID" value="NZ_FOXF01000003.1"/>
</dbReference>
<dbReference type="OrthoDB" id="5559162at2"/>
<evidence type="ECO:0000256" key="4">
    <source>
        <dbReference type="RuleBase" id="RU003694"/>
    </source>
</evidence>